<gene>
    <name evidence="10" type="primary">abaF_3</name>
    <name evidence="10" type="ORF">LMG27952_02128</name>
</gene>
<dbReference type="InterPro" id="IPR011701">
    <property type="entry name" value="MFS"/>
</dbReference>
<dbReference type="InterPro" id="IPR020846">
    <property type="entry name" value="MFS_dom"/>
</dbReference>
<evidence type="ECO:0000256" key="1">
    <source>
        <dbReference type="ARBA" id="ARBA00004429"/>
    </source>
</evidence>
<evidence type="ECO:0000256" key="6">
    <source>
        <dbReference type="ARBA" id="ARBA00022989"/>
    </source>
</evidence>
<accession>A0ABM8NJ10</accession>
<keyword evidence="6 8" id="KW-1133">Transmembrane helix</keyword>
<feature type="transmembrane region" description="Helical" evidence="8">
    <location>
        <begin position="99"/>
        <end position="117"/>
    </location>
</feature>
<dbReference type="NCBIfam" id="NF007414">
    <property type="entry name" value="PRK09952.1"/>
    <property type="match status" value="1"/>
</dbReference>
<sequence>MTISLDTTGSPEAAPLSPSRRQARKAALGSFVGAVVDWYDFLLYGIVAALVFNGAFFPQVSKSTGTLAAFATFGVGFLFRPLGGIVFGHFGDRLGRKRMLVITVMMMGLSTMAIGLLPTYATIGLWAPALLVAFRALQGFAVGGEWGGAALMAVESAPRGKKAFYSSGVQVGYGVGLVLATGIVAILSHLLGEASFRSWGWRLPFVFSVVLVLIGLWVRSSMDESREFVEKVEHGDRKLKMPVLEALTRHPKAFLYIVALRLAELFTMYIVTAFALSYSTTNLGLSRDLFLGIGLFVGALSCITIPCFAWLADRLGLRRIYLIGAFIGLLSAVPFFLALEARATVWIVIFSVMLANVAHDMVVSVQQPLFTELFGAEYRYSGAGVGYQFASVVGGGFTPFIAVALVGVGGGSWHLVAAYLAIGCLISLIVAARMKPE</sequence>
<evidence type="ECO:0000256" key="7">
    <source>
        <dbReference type="ARBA" id="ARBA00023136"/>
    </source>
</evidence>
<dbReference type="NCBIfam" id="TIGR00883">
    <property type="entry name" value="2A0106"/>
    <property type="match status" value="1"/>
</dbReference>
<dbReference type="CDD" id="cd17369">
    <property type="entry name" value="MFS_ShiA_like"/>
    <property type="match status" value="1"/>
</dbReference>
<dbReference type="RefSeq" id="WP_201695847.1">
    <property type="nucleotide sequence ID" value="NZ_CAJHCQ010000004.1"/>
</dbReference>
<comment type="subcellular location">
    <subcellularLocation>
        <location evidence="1">Cell inner membrane</location>
        <topology evidence="1">Multi-pass membrane protein</topology>
    </subcellularLocation>
</comment>
<protein>
    <submittedName>
        <fullName evidence="10">Fosfomycin resistance protein AbaF</fullName>
    </submittedName>
</protein>
<evidence type="ECO:0000256" key="5">
    <source>
        <dbReference type="ARBA" id="ARBA00022692"/>
    </source>
</evidence>
<organism evidence="10 11">
    <name type="scientific">Paraburkholderia hiiakae</name>
    <dbReference type="NCBI Taxonomy" id="1081782"/>
    <lineage>
        <taxon>Bacteria</taxon>
        <taxon>Pseudomonadati</taxon>
        <taxon>Pseudomonadota</taxon>
        <taxon>Betaproteobacteria</taxon>
        <taxon>Burkholderiales</taxon>
        <taxon>Burkholderiaceae</taxon>
        <taxon>Paraburkholderia</taxon>
    </lineage>
</organism>
<feature type="transmembrane region" description="Helical" evidence="8">
    <location>
        <begin position="385"/>
        <end position="407"/>
    </location>
</feature>
<evidence type="ECO:0000256" key="3">
    <source>
        <dbReference type="ARBA" id="ARBA00022475"/>
    </source>
</evidence>
<feature type="transmembrane region" description="Helical" evidence="8">
    <location>
        <begin position="199"/>
        <end position="218"/>
    </location>
</feature>
<keyword evidence="3" id="KW-1003">Cell membrane</keyword>
<feature type="transmembrane region" description="Helical" evidence="8">
    <location>
        <begin position="163"/>
        <end position="187"/>
    </location>
</feature>
<dbReference type="PROSITE" id="PS50850">
    <property type="entry name" value="MFS"/>
    <property type="match status" value="1"/>
</dbReference>
<keyword evidence="5 8" id="KW-0812">Transmembrane</keyword>
<feature type="transmembrane region" description="Helical" evidence="8">
    <location>
        <begin position="64"/>
        <end position="87"/>
    </location>
</feature>
<keyword evidence="7 8" id="KW-0472">Membrane</keyword>
<dbReference type="PANTHER" id="PTHR43045:SF1">
    <property type="entry name" value="SHIKIMATE TRANSPORTER"/>
    <property type="match status" value="1"/>
</dbReference>
<keyword evidence="11" id="KW-1185">Reference proteome</keyword>
<feature type="transmembrane region" description="Helical" evidence="8">
    <location>
        <begin position="320"/>
        <end position="339"/>
    </location>
</feature>
<evidence type="ECO:0000313" key="11">
    <source>
        <dbReference type="Proteomes" id="UP000656319"/>
    </source>
</evidence>
<evidence type="ECO:0000313" key="10">
    <source>
        <dbReference type="EMBL" id="CAD6528053.1"/>
    </source>
</evidence>
<dbReference type="PANTHER" id="PTHR43045">
    <property type="entry name" value="SHIKIMATE TRANSPORTER"/>
    <property type="match status" value="1"/>
</dbReference>
<reference evidence="10 11" key="1">
    <citation type="submission" date="2020-10" db="EMBL/GenBank/DDBJ databases">
        <authorList>
            <person name="Peeters C."/>
        </authorList>
    </citation>
    <scope>NUCLEOTIDE SEQUENCE [LARGE SCALE GENOMIC DNA]</scope>
    <source>
        <strain evidence="10 11">LMG 27952</strain>
    </source>
</reference>
<evidence type="ECO:0000259" key="9">
    <source>
        <dbReference type="PROSITE" id="PS50850"/>
    </source>
</evidence>
<comment type="caution">
    <text evidence="10">The sequence shown here is derived from an EMBL/GenBank/DDBJ whole genome shotgun (WGS) entry which is preliminary data.</text>
</comment>
<keyword evidence="2" id="KW-0813">Transport</keyword>
<evidence type="ECO:0000256" key="2">
    <source>
        <dbReference type="ARBA" id="ARBA00022448"/>
    </source>
</evidence>
<evidence type="ECO:0000256" key="4">
    <source>
        <dbReference type="ARBA" id="ARBA00022519"/>
    </source>
</evidence>
<proteinExistence type="predicted"/>
<name>A0ABM8NJ10_9BURK</name>
<feature type="domain" description="Major facilitator superfamily (MFS) profile" evidence="9">
    <location>
        <begin position="26"/>
        <end position="435"/>
    </location>
</feature>
<feature type="transmembrane region" description="Helical" evidence="8">
    <location>
        <begin position="26"/>
        <end position="52"/>
    </location>
</feature>
<dbReference type="SUPFAM" id="SSF103473">
    <property type="entry name" value="MFS general substrate transporter"/>
    <property type="match status" value="1"/>
</dbReference>
<feature type="transmembrane region" description="Helical" evidence="8">
    <location>
        <begin position="289"/>
        <end position="311"/>
    </location>
</feature>
<dbReference type="EMBL" id="CAJHCQ010000004">
    <property type="protein sequence ID" value="CAD6528053.1"/>
    <property type="molecule type" value="Genomic_DNA"/>
</dbReference>
<evidence type="ECO:0000256" key="8">
    <source>
        <dbReference type="SAM" id="Phobius"/>
    </source>
</evidence>
<feature type="transmembrane region" description="Helical" evidence="8">
    <location>
        <begin position="253"/>
        <end position="277"/>
    </location>
</feature>
<feature type="transmembrane region" description="Helical" evidence="8">
    <location>
        <begin position="345"/>
        <end position="365"/>
    </location>
</feature>
<dbReference type="InterPro" id="IPR036259">
    <property type="entry name" value="MFS_trans_sf"/>
</dbReference>
<dbReference type="Proteomes" id="UP000656319">
    <property type="component" value="Unassembled WGS sequence"/>
</dbReference>
<dbReference type="InterPro" id="IPR004736">
    <property type="entry name" value="MHS_symport"/>
</dbReference>
<dbReference type="Gene3D" id="1.20.1250.20">
    <property type="entry name" value="MFS general substrate transporter like domains"/>
    <property type="match status" value="2"/>
</dbReference>
<dbReference type="Pfam" id="PF07690">
    <property type="entry name" value="MFS_1"/>
    <property type="match status" value="1"/>
</dbReference>
<keyword evidence="4" id="KW-0997">Cell inner membrane</keyword>
<feature type="transmembrane region" description="Helical" evidence="8">
    <location>
        <begin position="413"/>
        <end position="432"/>
    </location>
</feature>